<dbReference type="EMBL" id="CU928167">
    <property type="protein sequence ID" value="CAR22293.1"/>
    <property type="molecule type" value="Genomic_DNA"/>
</dbReference>
<feature type="region of interest" description="Disordered" evidence="1">
    <location>
        <begin position="336"/>
        <end position="445"/>
    </location>
</feature>
<feature type="compositionally biased region" description="Low complexity" evidence="1">
    <location>
        <begin position="336"/>
        <end position="399"/>
    </location>
</feature>
<evidence type="ECO:0000313" key="4">
    <source>
        <dbReference type="Proteomes" id="UP000002036"/>
    </source>
</evidence>
<dbReference type="OrthoDB" id="4036194at2759"/>
<feature type="compositionally biased region" description="Gly residues" evidence="1">
    <location>
        <begin position="407"/>
        <end position="419"/>
    </location>
</feature>
<dbReference type="AlphaFoldDB" id="C5DET2"/>
<reference evidence="3 4" key="1">
    <citation type="journal article" date="2009" name="Genome Res.">
        <title>Comparative genomics of protoploid Saccharomycetaceae.</title>
        <authorList>
            <consortium name="The Genolevures Consortium"/>
            <person name="Souciet J.-L."/>
            <person name="Dujon B."/>
            <person name="Gaillardin C."/>
            <person name="Johnston M."/>
            <person name="Baret P.V."/>
            <person name="Cliften P."/>
            <person name="Sherman D.J."/>
            <person name="Weissenbach J."/>
            <person name="Westhof E."/>
            <person name="Wincker P."/>
            <person name="Jubin C."/>
            <person name="Poulain J."/>
            <person name="Barbe V."/>
            <person name="Segurens B."/>
            <person name="Artiguenave F."/>
            <person name="Anthouard V."/>
            <person name="Vacherie B."/>
            <person name="Val M.-E."/>
            <person name="Fulton R.S."/>
            <person name="Minx P."/>
            <person name="Wilson R."/>
            <person name="Durrens P."/>
            <person name="Jean G."/>
            <person name="Marck C."/>
            <person name="Martin T."/>
            <person name="Nikolski M."/>
            <person name="Rolland T."/>
            <person name="Seret M.-L."/>
            <person name="Casaregola S."/>
            <person name="Despons L."/>
            <person name="Fairhead C."/>
            <person name="Fischer G."/>
            <person name="Lafontaine I."/>
            <person name="Leh V."/>
            <person name="Lemaire M."/>
            <person name="de Montigny J."/>
            <person name="Neuveglise C."/>
            <person name="Thierry A."/>
            <person name="Blanc-Lenfle I."/>
            <person name="Bleykasten C."/>
            <person name="Diffels J."/>
            <person name="Fritsch E."/>
            <person name="Frangeul L."/>
            <person name="Goeffon A."/>
            <person name="Jauniaux N."/>
            <person name="Kachouri-Lafond R."/>
            <person name="Payen C."/>
            <person name="Potier S."/>
            <person name="Pribylova L."/>
            <person name="Ozanne C."/>
            <person name="Richard G.-F."/>
            <person name="Sacerdot C."/>
            <person name="Straub M.-L."/>
            <person name="Talla E."/>
        </authorList>
    </citation>
    <scope>NUCLEOTIDE SEQUENCE [LARGE SCALE GENOMIC DNA]</scope>
    <source>
        <strain evidence="4">ATCC 56472 / CBS 6340 / NRRL Y-8284</strain>
    </source>
</reference>
<keyword evidence="4" id="KW-1185">Reference proteome</keyword>
<dbReference type="eggNOG" id="ENOG502RQMA">
    <property type="taxonomic scope" value="Eukaryota"/>
</dbReference>
<dbReference type="RefSeq" id="XP_002552731.1">
    <property type="nucleotide sequence ID" value="XM_002552685.1"/>
</dbReference>
<dbReference type="Proteomes" id="UP000002036">
    <property type="component" value="Chromosome C"/>
</dbReference>
<organism evidence="3 4">
    <name type="scientific">Lachancea thermotolerans (strain ATCC 56472 / CBS 6340 / NRRL Y-8284)</name>
    <name type="common">Yeast</name>
    <name type="synonym">Kluyveromyces thermotolerans</name>
    <dbReference type="NCBI Taxonomy" id="559295"/>
    <lineage>
        <taxon>Eukaryota</taxon>
        <taxon>Fungi</taxon>
        <taxon>Dikarya</taxon>
        <taxon>Ascomycota</taxon>
        <taxon>Saccharomycotina</taxon>
        <taxon>Saccharomycetes</taxon>
        <taxon>Saccharomycetales</taxon>
        <taxon>Saccharomycetaceae</taxon>
        <taxon>Lachancea</taxon>
    </lineage>
</organism>
<sequence>MVRKAHLPLLASIASACATCPSISDVNVLSADDGSSSFWGTGLGAYIELTLSATEKGECWFSAPSNVFGNFPACPFSWDYGTVNSAGGNNYSIQFNQIPHGGVAKLGFLTSLAEGYKSSITSGKTDTYSFVTSSGEHKSSVSFNDFPSDQVYCGSCGTQQEGNSLSFDVSVPAAIIESAFTINIEKQQGYKFQTGGIKLYYTQSSNSFDEASNEQLVPSSSITDSSTEDKISIAFNGNLPSGCSGLRLSYDVAVLEEMTYYSSVCNVEFSSFSQQLTAYVYTKNHMGSIETPAVSKGPGCGSQTSSSSGYSSSTVTTLSPSTGFTSSSTSAAVTSATSSSGCDDGCDDGSGSSSSSSSPAAPTSSSGCDSGCDDNTATSSATPSTSTSSSSSSGTSCDSGCDENSGSGSGSGSGHGSGHYAGHVGRHNWGHNSGHKGGQGSGCKS</sequence>
<feature type="compositionally biased region" description="Gly residues" evidence="1">
    <location>
        <begin position="435"/>
        <end position="445"/>
    </location>
</feature>
<protein>
    <submittedName>
        <fullName evidence="3">KLTH0C11946p</fullName>
    </submittedName>
</protein>
<accession>C5DET2</accession>
<dbReference type="GeneID" id="8291622"/>
<dbReference type="InParanoid" id="C5DET2"/>
<dbReference type="HOGENOM" id="CLU_615495_0_0_1"/>
<evidence type="ECO:0000256" key="2">
    <source>
        <dbReference type="SAM" id="SignalP"/>
    </source>
</evidence>
<name>C5DET2_LACTC</name>
<gene>
    <name evidence="3" type="ordered locus">KLTH0C11946g</name>
</gene>
<feature type="signal peptide" evidence="2">
    <location>
        <begin position="1"/>
        <end position="18"/>
    </location>
</feature>
<feature type="chain" id="PRO_5002950352" evidence="2">
    <location>
        <begin position="19"/>
        <end position="445"/>
    </location>
</feature>
<proteinExistence type="predicted"/>
<feature type="compositionally biased region" description="Low complexity" evidence="1">
    <location>
        <begin position="301"/>
        <end position="313"/>
    </location>
</feature>
<evidence type="ECO:0000313" key="3">
    <source>
        <dbReference type="EMBL" id="CAR22293.1"/>
    </source>
</evidence>
<feature type="region of interest" description="Disordered" evidence="1">
    <location>
        <begin position="292"/>
        <end position="313"/>
    </location>
</feature>
<dbReference type="STRING" id="559295.C5DET2"/>
<dbReference type="PROSITE" id="PS51257">
    <property type="entry name" value="PROKAR_LIPOPROTEIN"/>
    <property type="match status" value="1"/>
</dbReference>
<evidence type="ECO:0000256" key="1">
    <source>
        <dbReference type="SAM" id="MobiDB-lite"/>
    </source>
</evidence>
<dbReference type="KEGG" id="lth:KLTH0C11946g"/>
<keyword evidence="2" id="KW-0732">Signal</keyword>